<dbReference type="RefSeq" id="WP_031504860.1">
    <property type="nucleotide sequence ID" value="NC_022795.1"/>
</dbReference>
<name>A0A0X1KQZ6_9THEM</name>
<dbReference type="EMBL" id="CP007141">
    <property type="protein sequence ID" value="AJC73620.1"/>
    <property type="molecule type" value="Genomic_DNA"/>
</dbReference>
<evidence type="ECO:0000313" key="12">
    <source>
        <dbReference type="Proteomes" id="UP000077469"/>
    </source>
</evidence>
<evidence type="ECO:0000256" key="4">
    <source>
        <dbReference type="ARBA" id="ARBA00019459"/>
    </source>
</evidence>
<organism evidence="11 12">
    <name type="scientific">Pseudothermotoga hypogea DSM 11164 = NBRC 106472</name>
    <dbReference type="NCBI Taxonomy" id="1123384"/>
    <lineage>
        <taxon>Bacteria</taxon>
        <taxon>Thermotogati</taxon>
        <taxon>Thermotogota</taxon>
        <taxon>Thermotogae</taxon>
        <taxon>Thermotogales</taxon>
        <taxon>Thermotogaceae</taxon>
        <taxon>Pseudothermotoga</taxon>
    </lineage>
</organism>
<sequence>MKAILSARNVCMNFSNVRVLHNVDVDFEPAKIYGVVGENGAGKSTLMRILSGFLQPVEGEIHFEGNKVVLNPLRAKALGIILIPQELNLVESLRVYENIFLGDEMTRGFLLSKRKMIEETKHLMAQLDLSIDPTVYVSQLSPAQKQMVEIIKAISKRVKVLIMDEPTSSLTDEEVLKLFQIVRNMKQKGITVIFISHRLKEVRQIAEELIVLRDGRKVYQGEIQGLSEKQIAELMVGRKLDEMFPEKPVPGTEIVLRVRDLSTADGIVKEVSFELHRGEILGFYGLVGSGRTELMEALVGIRKVKSGEVHLFGKKVQIEDPQDAKNLGLVYLPEDRKNAGIIQILEAFKNTTMMSLEKFSKLLVRVRKEVDTFKSYEKKFDIKVRSPWQTVGTLSGGNQQKVVISKLVETGAKIFLFDEPTRGVDVNARHQIYQIMHQMISELGCSFVVVSSDLPEVIGLCNRVLVMRNGRIVAEAKGEDLNEKELIYHATGVKEVGAYQA</sequence>
<dbReference type="Proteomes" id="UP000077469">
    <property type="component" value="Chromosome"/>
</dbReference>
<dbReference type="KEGG" id="phy:AJ81_04685"/>
<dbReference type="InterPro" id="IPR027417">
    <property type="entry name" value="P-loop_NTPase"/>
</dbReference>
<evidence type="ECO:0000256" key="8">
    <source>
        <dbReference type="ARBA" id="ARBA00023798"/>
    </source>
</evidence>
<gene>
    <name evidence="11" type="ORF">AJ81_04685</name>
</gene>
<comment type="subcellular location">
    <subcellularLocation>
        <location evidence="1">Cell inner membrane</location>
        <topology evidence="1">Peripheral membrane protein</topology>
    </subcellularLocation>
</comment>
<dbReference type="InterPro" id="IPR003439">
    <property type="entry name" value="ABC_transporter-like_ATP-bd"/>
</dbReference>
<protein>
    <recommendedName>
        <fullName evidence="4">Autoinducer 2 import ATP-binding protein LsrA</fullName>
        <ecNumber evidence="8">7.6.2.13</ecNumber>
    </recommendedName>
</protein>
<dbReference type="GO" id="GO:0005524">
    <property type="term" value="F:ATP binding"/>
    <property type="evidence" value="ECO:0007669"/>
    <property type="project" value="UniProtKB-KW"/>
</dbReference>
<dbReference type="Gene3D" id="3.40.50.300">
    <property type="entry name" value="P-loop containing nucleotide triphosphate hydrolases"/>
    <property type="match status" value="2"/>
</dbReference>
<evidence type="ECO:0000256" key="6">
    <source>
        <dbReference type="ARBA" id="ARBA00022840"/>
    </source>
</evidence>
<dbReference type="PANTHER" id="PTHR43790:SF2">
    <property type="entry name" value="AUTOINDUCER 2 IMPORT ATP-BINDING PROTEIN LSRA"/>
    <property type="match status" value="1"/>
</dbReference>
<evidence type="ECO:0000256" key="9">
    <source>
        <dbReference type="ARBA" id="ARBA00034076"/>
    </source>
</evidence>
<dbReference type="PROSITE" id="PS50893">
    <property type="entry name" value="ABC_TRANSPORTER_2"/>
    <property type="match status" value="2"/>
</dbReference>
<evidence type="ECO:0000313" key="11">
    <source>
        <dbReference type="EMBL" id="AJC73620.1"/>
    </source>
</evidence>
<dbReference type="GO" id="GO:0016887">
    <property type="term" value="F:ATP hydrolysis activity"/>
    <property type="evidence" value="ECO:0007669"/>
    <property type="project" value="InterPro"/>
</dbReference>
<dbReference type="AlphaFoldDB" id="A0A0X1KQZ6"/>
<dbReference type="OrthoDB" id="9771863at2"/>
<dbReference type="PaxDb" id="1123384-AJ81_04685"/>
<dbReference type="InterPro" id="IPR003593">
    <property type="entry name" value="AAA+_ATPase"/>
</dbReference>
<feature type="domain" description="ABC transporter" evidence="10">
    <location>
        <begin position="5"/>
        <end position="239"/>
    </location>
</feature>
<dbReference type="STRING" id="1123384.AJ81_04685"/>
<accession>A0A0X1KQZ6</accession>
<evidence type="ECO:0000256" key="5">
    <source>
        <dbReference type="ARBA" id="ARBA00022741"/>
    </source>
</evidence>
<keyword evidence="5" id="KW-0547">Nucleotide-binding</keyword>
<proteinExistence type="inferred from homology"/>
<keyword evidence="6 11" id="KW-0067">ATP-binding</keyword>
<keyword evidence="12" id="KW-1185">Reference proteome</keyword>
<evidence type="ECO:0000256" key="1">
    <source>
        <dbReference type="ARBA" id="ARBA00004417"/>
    </source>
</evidence>
<comment type="subunit">
    <text evidence="3">The complex is composed of two ATP-binding proteins (LsrA), two transmembrane proteins (LsrC and LsrD) and a solute-binding protein (LsrB).</text>
</comment>
<dbReference type="PANTHER" id="PTHR43790">
    <property type="entry name" value="CARBOHYDRATE TRANSPORT ATP-BINDING PROTEIN MG119-RELATED"/>
    <property type="match status" value="1"/>
</dbReference>
<dbReference type="SMART" id="SM00382">
    <property type="entry name" value="AAA"/>
    <property type="match status" value="2"/>
</dbReference>
<dbReference type="SUPFAM" id="SSF52540">
    <property type="entry name" value="P-loop containing nucleoside triphosphate hydrolases"/>
    <property type="match status" value="2"/>
</dbReference>
<reference evidence="11 12" key="1">
    <citation type="submission" date="2014-01" db="EMBL/GenBank/DDBJ databases">
        <title>Genome sequencing of Thermotog hypogea.</title>
        <authorList>
            <person name="Zhang X."/>
            <person name="Alvare G."/>
            <person name="Fristensky B."/>
            <person name="Chen L."/>
            <person name="Suen T."/>
            <person name="Chen Q."/>
            <person name="Ma K."/>
        </authorList>
    </citation>
    <scope>NUCLEOTIDE SEQUENCE [LARGE SCALE GENOMIC DNA]</scope>
    <source>
        <strain evidence="11 12">DSM 11164</strain>
    </source>
</reference>
<dbReference type="InterPro" id="IPR050107">
    <property type="entry name" value="ABC_carbohydrate_import_ATPase"/>
</dbReference>
<evidence type="ECO:0000256" key="3">
    <source>
        <dbReference type="ARBA" id="ARBA00011262"/>
    </source>
</evidence>
<feature type="domain" description="ABC transporter" evidence="10">
    <location>
        <begin position="249"/>
        <end position="494"/>
    </location>
</feature>
<dbReference type="Pfam" id="PF00005">
    <property type="entry name" value="ABC_tran"/>
    <property type="match status" value="2"/>
</dbReference>
<dbReference type="PATRIC" id="fig|1123384.7.peg.919"/>
<dbReference type="PROSITE" id="PS00211">
    <property type="entry name" value="ABC_TRANSPORTER_1"/>
    <property type="match status" value="1"/>
</dbReference>
<evidence type="ECO:0000259" key="10">
    <source>
        <dbReference type="PROSITE" id="PS50893"/>
    </source>
</evidence>
<dbReference type="CDD" id="cd03216">
    <property type="entry name" value="ABC_Carb_Monos_I"/>
    <property type="match status" value="1"/>
</dbReference>
<dbReference type="GO" id="GO:0005886">
    <property type="term" value="C:plasma membrane"/>
    <property type="evidence" value="ECO:0007669"/>
    <property type="project" value="UniProtKB-SubCell"/>
</dbReference>
<comment type="similarity">
    <text evidence="2">Belongs to the ABC transporter superfamily. AI-2 autoinducer porter (TC 3.A.1.2.8) family.</text>
</comment>
<dbReference type="InterPro" id="IPR017871">
    <property type="entry name" value="ABC_transporter-like_CS"/>
</dbReference>
<dbReference type="CDD" id="cd03215">
    <property type="entry name" value="ABC_Carb_Monos_II"/>
    <property type="match status" value="1"/>
</dbReference>
<comment type="function">
    <text evidence="7">Part of the ABC transporter complex LsrABCD involved in autoinducer 2 (AI-2) import. Responsible for energy coupling to the transport system.</text>
</comment>
<evidence type="ECO:0000256" key="7">
    <source>
        <dbReference type="ARBA" id="ARBA00023747"/>
    </source>
</evidence>
<evidence type="ECO:0000256" key="2">
    <source>
        <dbReference type="ARBA" id="ARBA00009404"/>
    </source>
</evidence>
<dbReference type="EC" id="7.6.2.13" evidence="8"/>
<comment type="catalytic activity">
    <reaction evidence="9">
        <text>ATP + H2O + (2R,4S)-2-methyl-2,3,3,4-tetrahydroxytetrahydrofuran-[AI-2-binding protein]Side 1 = ADP + phosphate + (2R,4S)-2-methyl-2,3,3,4-tetrahydroxytetrahydrofuranSide 2 + [AI-2-binding protein]Side 1.</text>
        <dbReference type="EC" id="7.6.2.13"/>
    </reaction>
</comment>